<dbReference type="GeneID" id="19149271"/>
<dbReference type="Proteomes" id="UP000053841">
    <property type="component" value="Unassembled WGS sequence"/>
</dbReference>
<dbReference type="OrthoDB" id="3686929at2759"/>
<organism evidence="3 4">
    <name type="scientific">Cochliobolus carbonum (strain 26-R-13)</name>
    <name type="common">Maize leaf spot fungus</name>
    <name type="synonym">Bipolaris zeicola</name>
    <dbReference type="NCBI Taxonomy" id="930089"/>
    <lineage>
        <taxon>Eukaryota</taxon>
        <taxon>Fungi</taxon>
        <taxon>Dikarya</taxon>
        <taxon>Ascomycota</taxon>
        <taxon>Pezizomycotina</taxon>
        <taxon>Dothideomycetes</taxon>
        <taxon>Pleosporomycetidae</taxon>
        <taxon>Pleosporales</taxon>
        <taxon>Pleosporineae</taxon>
        <taxon>Pleosporaceae</taxon>
        <taxon>Bipolaris</taxon>
    </lineage>
</organism>
<proteinExistence type="predicted"/>
<dbReference type="RefSeq" id="XP_007716616.1">
    <property type="nucleotide sequence ID" value="XM_007718426.1"/>
</dbReference>
<dbReference type="EMBL" id="KI964768">
    <property type="protein sequence ID" value="EUC29089.1"/>
    <property type="molecule type" value="Genomic_DNA"/>
</dbReference>
<evidence type="ECO:0000313" key="4">
    <source>
        <dbReference type="Proteomes" id="UP000053841"/>
    </source>
</evidence>
<sequence>MNNGTSPFHHHRRQRRPTKNPSLTSALRLPPRNHPAIVVVVIVIVFLLLRACACACMFIGYASTLSPNSAPLAHPPHADSF</sequence>
<gene>
    <name evidence="3" type="ORF">COCCADRAFT_40499</name>
</gene>
<name>W6Y1Z1_COCC2</name>
<evidence type="ECO:0000256" key="1">
    <source>
        <dbReference type="SAM" id="MobiDB-lite"/>
    </source>
</evidence>
<feature type="compositionally biased region" description="Basic residues" evidence="1">
    <location>
        <begin position="8"/>
        <end position="18"/>
    </location>
</feature>
<feature type="region of interest" description="Disordered" evidence="1">
    <location>
        <begin position="1"/>
        <end position="29"/>
    </location>
</feature>
<protein>
    <submittedName>
        <fullName evidence="3">Uncharacterized protein</fullName>
    </submittedName>
</protein>
<keyword evidence="4" id="KW-1185">Reference proteome</keyword>
<keyword evidence="2" id="KW-1133">Transmembrane helix</keyword>
<dbReference type="AlphaFoldDB" id="W6Y1Z1"/>
<accession>W6Y1Z1</accession>
<reference evidence="3 4" key="1">
    <citation type="journal article" date="2013" name="PLoS Genet.">
        <title>Comparative genome structure, secondary metabolite, and effector coding capacity across Cochliobolus pathogens.</title>
        <authorList>
            <person name="Condon B.J."/>
            <person name="Leng Y."/>
            <person name="Wu D."/>
            <person name="Bushley K.E."/>
            <person name="Ohm R.A."/>
            <person name="Otillar R."/>
            <person name="Martin J."/>
            <person name="Schackwitz W."/>
            <person name="Grimwood J."/>
            <person name="MohdZainudin N."/>
            <person name="Xue C."/>
            <person name="Wang R."/>
            <person name="Manning V.A."/>
            <person name="Dhillon B."/>
            <person name="Tu Z.J."/>
            <person name="Steffenson B.J."/>
            <person name="Salamov A."/>
            <person name="Sun H."/>
            <person name="Lowry S."/>
            <person name="LaButti K."/>
            <person name="Han J."/>
            <person name="Copeland A."/>
            <person name="Lindquist E."/>
            <person name="Barry K."/>
            <person name="Schmutz J."/>
            <person name="Baker S.E."/>
            <person name="Ciuffetti L.M."/>
            <person name="Grigoriev I.V."/>
            <person name="Zhong S."/>
            <person name="Turgeon B.G."/>
        </authorList>
    </citation>
    <scope>NUCLEOTIDE SEQUENCE [LARGE SCALE GENOMIC DNA]</scope>
    <source>
        <strain evidence="3 4">26-R-13</strain>
    </source>
</reference>
<dbReference type="HOGENOM" id="CLU_2589382_0_0_1"/>
<evidence type="ECO:0000256" key="2">
    <source>
        <dbReference type="SAM" id="Phobius"/>
    </source>
</evidence>
<feature type="transmembrane region" description="Helical" evidence="2">
    <location>
        <begin position="36"/>
        <end position="62"/>
    </location>
</feature>
<dbReference type="KEGG" id="bze:COCCADRAFT_40499"/>
<keyword evidence="2" id="KW-0812">Transmembrane</keyword>
<evidence type="ECO:0000313" key="3">
    <source>
        <dbReference type="EMBL" id="EUC29089.1"/>
    </source>
</evidence>
<keyword evidence="2" id="KW-0472">Membrane</keyword>